<dbReference type="EMBL" id="CALNXK010000780">
    <property type="protein sequence ID" value="CAH3189901.1"/>
    <property type="molecule type" value="Genomic_DNA"/>
</dbReference>
<evidence type="ECO:0000313" key="2">
    <source>
        <dbReference type="EMBL" id="CAH3189901.1"/>
    </source>
</evidence>
<name>A0ABN8SDX7_9CNID</name>
<gene>
    <name evidence="2" type="ORF">PLOB_00045098</name>
</gene>
<reference evidence="2 3" key="1">
    <citation type="submission" date="2022-05" db="EMBL/GenBank/DDBJ databases">
        <authorList>
            <consortium name="Genoscope - CEA"/>
            <person name="William W."/>
        </authorList>
    </citation>
    <scope>NUCLEOTIDE SEQUENCE [LARGE SCALE GENOMIC DNA]</scope>
</reference>
<feature type="non-terminal residue" evidence="2">
    <location>
        <position position="1"/>
    </location>
</feature>
<proteinExistence type="predicted"/>
<evidence type="ECO:0000256" key="1">
    <source>
        <dbReference type="SAM" id="MobiDB-lite"/>
    </source>
</evidence>
<evidence type="ECO:0000313" key="3">
    <source>
        <dbReference type="Proteomes" id="UP001159405"/>
    </source>
</evidence>
<comment type="caution">
    <text evidence="2">The sequence shown here is derived from an EMBL/GenBank/DDBJ whole genome shotgun (WGS) entry which is preliminary data.</text>
</comment>
<sequence length="122" mass="14504">LDAKKLANVRRVIVKLSRTRLTDVELDEIKARVTQTDAKGPSEELPEAHKEQAQNQIQAKAQRIRRFEKRAKFFRQNKTFRQDHAKKFYRELGKKRIHVTEPPTLDEVEEFWANIMGKRQYS</sequence>
<accession>A0ABN8SDX7</accession>
<feature type="region of interest" description="Disordered" evidence="1">
    <location>
        <begin position="35"/>
        <end position="57"/>
    </location>
</feature>
<dbReference type="Proteomes" id="UP001159405">
    <property type="component" value="Unassembled WGS sequence"/>
</dbReference>
<keyword evidence="3" id="KW-1185">Reference proteome</keyword>
<protein>
    <submittedName>
        <fullName evidence="2">Uncharacterized protein</fullName>
    </submittedName>
</protein>
<feature type="compositionally biased region" description="Basic and acidic residues" evidence="1">
    <location>
        <begin position="40"/>
        <end position="52"/>
    </location>
</feature>
<organism evidence="2 3">
    <name type="scientific">Porites lobata</name>
    <dbReference type="NCBI Taxonomy" id="104759"/>
    <lineage>
        <taxon>Eukaryota</taxon>
        <taxon>Metazoa</taxon>
        <taxon>Cnidaria</taxon>
        <taxon>Anthozoa</taxon>
        <taxon>Hexacorallia</taxon>
        <taxon>Scleractinia</taxon>
        <taxon>Fungiina</taxon>
        <taxon>Poritidae</taxon>
        <taxon>Porites</taxon>
    </lineage>
</organism>